<evidence type="ECO:0000313" key="1">
    <source>
        <dbReference type="EMBL" id="SJM93128.1"/>
    </source>
</evidence>
<keyword evidence="2" id="KW-1185">Reference proteome</keyword>
<dbReference type="Gene3D" id="1.20.1220.20">
    <property type="entry name" value="Uncharcterised protein PF01724"/>
    <property type="match status" value="1"/>
</dbReference>
<dbReference type="AlphaFoldDB" id="A0A1R4HA34"/>
<name>A0A1R4HA34_9GAMM</name>
<dbReference type="PANTHER" id="PTHR34235">
    <property type="entry name" value="SLR1203 PROTEIN-RELATED"/>
    <property type="match status" value="1"/>
</dbReference>
<dbReference type="PANTHER" id="PTHR34235:SF4">
    <property type="entry name" value="SLR0291 PROTEIN"/>
    <property type="match status" value="1"/>
</dbReference>
<sequence>MNWQELSSASHYKTAMAVKNEMANGNLPEAVIGIEELIHALSRSEKRALKSQMIRLMLHIIKWQSQSERRSLSWVASIRDAREEIADIQEETPSLNENVVKELWDKVFIIAKRDAQAEMGKKSVVTSLSWQAVFDDDYDLLDEDFSN</sequence>
<reference evidence="2" key="1">
    <citation type="submission" date="2017-02" db="EMBL/GenBank/DDBJ databases">
        <authorList>
            <person name="Daims H."/>
        </authorList>
    </citation>
    <scope>NUCLEOTIDE SEQUENCE [LARGE SCALE GENOMIC DNA]</scope>
</reference>
<evidence type="ECO:0000313" key="2">
    <source>
        <dbReference type="Proteomes" id="UP000195442"/>
    </source>
</evidence>
<organism evidence="1 2">
    <name type="scientific">Crenothrix polyspora</name>
    <dbReference type="NCBI Taxonomy" id="360316"/>
    <lineage>
        <taxon>Bacteria</taxon>
        <taxon>Pseudomonadati</taxon>
        <taxon>Pseudomonadota</taxon>
        <taxon>Gammaproteobacteria</taxon>
        <taxon>Methylococcales</taxon>
        <taxon>Crenotrichaceae</taxon>
        <taxon>Crenothrix</taxon>
    </lineage>
</organism>
<proteinExistence type="predicted"/>
<protein>
    <recommendedName>
        <fullName evidence="3">DUF29 domain-containing protein</fullName>
    </recommendedName>
</protein>
<evidence type="ECO:0008006" key="3">
    <source>
        <dbReference type="Google" id="ProtNLM"/>
    </source>
</evidence>
<dbReference type="RefSeq" id="WP_087147261.1">
    <property type="nucleotide sequence ID" value="NZ_FUKJ01000235.1"/>
</dbReference>
<accession>A0A1R4HA34</accession>
<dbReference type="Pfam" id="PF01724">
    <property type="entry name" value="DUF29"/>
    <property type="match status" value="1"/>
</dbReference>
<gene>
    <name evidence="1" type="ORF">CRENPOLYSF2_310002</name>
</gene>
<dbReference type="OrthoDB" id="956434at2"/>
<dbReference type="EMBL" id="FUKJ01000235">
    <property type="protein sequence ID" value="SJM93128.1"/>
    <property type="molecule type" value="Genomic_DNA"/>
</dbReference>
<dbReference type="InterPro" id="IPR002636">
    <property type="entry name" value="DUF29"/>
</dbReference>
<dbReference type="Proteomes" id="UP000195442">
    <property type="component" value="Unassembled WGS sequence"/>
</dbReference>